<evidence type="ECO:0000313" key="1">
    <source>
        <dbReference type="EMBL" id="OGG08876.1"/>
    </source>
</evidence>
<reference evidence="1 2" key="1">
    <citation type="journal article" date="2016" name="Nat. Commun.">
        <title>Thousands of microbial genomes shed light on interconnected biogeochemical processes in an aquifer system.</title>
        <authorList>
            <person name="Anantharaman K."/>
            <person name="Brown C.T."/>
            <person name="Hug L.A."/>
            <person name="Sharon I."/>
            <person name="Castelle C.J."/>
            <person name="Probst A.J."/>
            <person name="Thomas B.C."/>
            <person name="Singh A."/>
            <person name="Wilkins M.J."/>
            <person name="Karaoz U."/>
            <person name="Brodie E.L."/>
            <person name="Williams K.H."/>
            <person name="Hubbard S.S."/>
            <person name="Banfield J.F."/>
        </authorList>
    </citation>
    <scope>NUCLEOTIDE SEQUENCE [LARGE SCALE GENOMIC DNA]</scope>
</reference>
<dbReference type="EMBL" id="MFJC01000042">
    <property type="protein sequence ID" value="OGG08876.1"/>
    <property type="molecule type" value="Genomic_DNA"/>
</dbReference>
<accession>A0A1F5Z8U8</accession>
<sequence>MKPFDEYKTVDQWKEDVERDGQKVNMLVYIALSKIMEDRRCSFGEAYKYLLDSGQIINLGGLTGEVNKD</sequence>
<organism evidence="1 2">
    <name type="scientific">Candidatus Gottesmanbacteria bacterium RBG_16_43_7</name>
    <dbReference type="NCBI Taxonomy" id="1798373"/>
    <lineage>
        <taxon>Bacteria</taxon>
        <taxon>Candidatus Gottesmaniibacteriota</taxon>
    </lineage>
</organism>
<evidence type="ECO:0000313" key="2">
    <source>
        <dbReference type="Proteomes" id="UP000176854"/>
    </source>
</evidence>
<name>A0A1F5Z8U8_9BACT</name>
<proteinExistence type="predicted"/>
<comment type="caution">
    <text evidence="1">The sequence shown here is derived from an EMBL/GenBank/DDBJ whole genome shotgun (WGS) entry which is preliminary data.</text>
</comment>
<dbReference type="AlphaFoldDB" id="A0A1F5Z8U8"/>
<dbReference type="Proteomes" id="UP000176854">
    <property type="component" value="Unassembled WGS sequence"/>
</dbReference>
<protein>
    <submittedName>
        <fullName evidence="1">Uncharacterized protein</fullName>
    </submittedName>
</protein>
<gene>
    <name evidence="1" type="ORF">A2154_04095</name>
</gene>